<accession>A0A3G4ZR46</accession>
<evidence type="ECO:0000313" key="2">
    <source>
        <dbReference type="EMBL" id="AYV77382.1"/>
    </source>
</evidence>
<keyword evidence="1" id="KW-0175">Coiled coil</keyword>
<dbReference type="EMBL" id="MK072042">
    <property type="protein sequence ID" value="AYV77382.1"/>
    <property type="molecule type" value="Genomic_DNA"/>
</dbReference>
<evidence type="ECO:0000256" key="1">
    <source>
        <dbReference type="SAM" id="Coils"/>
    </source>
</evidence>
<proteinExistence type="predicted"/>
<gene>
    <name evidence="2" type="ORF">Dasosvirus1_17</name>
</gene>
<organism evidence="2">
    <name type="scientific">Dasosvirus sp</name>
    <dbReference type="NCBI Taxonomy" id="2487764"/>
    <lineage>
        <taxon>Viruses</taxon>
        <taxon>Varidnaviria</taxon>
        <taxon>Bamfordvirae</taxon>
        <taxon>Nucleocytoviricota</taxon>
        <taxon>Megaviricetes</taxon>
        <taxon>Imitervirales</taxon>
        <taxon>Mimiviridae</taxon>
        <taxon>Klosneuvirinae</taxon>
    </lineage>
</organism>
<reference evidence="2" key="1">
    <citation type="submission" date="2018-10" db="EMBL/GenBank/DDBJ databases">
        <title>Hidden diversity of soil giant viruses.</title>
        <authorList>
            <person name="Schulz F."/>
            <person name="Alteio L."/>
            <person name="Goudeau D."/>
            <person name="Ryan E.M."/>
            <person name="Malmstrom R.R."/>
            <person name="Blanchard J."/>
            <person name="Woyke T."/>
        </authorList>
    </citation>
    <scope>NUCLEOTIDE SEQUENCE</scope>
    <source>
        <strain evidence="2">DSV1</strain>
    </source>
</reference>
<feature type="coiled-coil region" evidence="1">
    <location>
        <begin position="85"/>
        <end position="112"/>
    </location>
</feature>
<sequence length="377" mass="44074">MSEQTDVKSKSNLELWIRIWDKDPNNEMEILKFKLDMNKSETKRIFNAQYAFFAEPHGEKGCRVTVLVVNDNLRKENDKIVQTAVDTLTKKYKSLNHALQQTKESLVKMNDEFNQNLVRVLLVDSDISMSDTQQTKPERSEISDEHSFTEKFVKDNEKLLTLMAGDKRISMESEKELRKMERLEHIKVERCTCEEYSWTMGCGDVVNMVPELNMSFSFFNKVENVSRKKGKYFHNAYVPIVFKNDHFVISNQLCDVIIENPKDKLKIFRMKVQKSDQVFICDGFQTDTTVCHIEDKPNRILPIKKYNLTDFKLNEHVFVGELASLFVHPFRLGIISEINERSGKIFIQFPNGLTAPIDLDLLIKYSDVPEEYRDKIE</sequence>
<protein>
    <submittedName>
        <fullName evidence="2">Uncharacterized protein</fullName>
    </submittedName>
</protein>
<name>A0A3G4ZR46_9VIRU</name>